<dbReference type="Pfam" id="PF03484">
    <property type="entry name" value="B5"/>
    <property type="match status" value="1"/>
</dbReference>
<dbReference type="SUPFAM" id="SSF46955">
    <property type="entry name" value="Putative DNA-binding domain"/>
    <property type="match status" value="2"/>
</dbReference>
<evidence type="ECO:0000256" key="4">
    <source>
        <dbReference type="ARBA" id="ARBA00022490"/>
    </source>
</evidence>
<dbReference type="InterPro" id="IPR005147">
    <property type="entry name" value="tRNA_synthase_B5-dom"/>
</dbReference>
<keyword evidence="17" id="KW-1185">Reference proteome</keyword>
<keyword evidence="11 13" id="KW-0030">Aminoacyl-tRNA synthetase</keyword>
<name>A0A0F3GZY9_9BACT</name>
<feature type="binding site" evidence="13">
    <location>
        <position position="352"/>
    </location>
    <ligand>
        <name>Mg(2+)</name>
        <dbReference type="ChEBI" id="CHEBI:18420"/>
        <note>shared with alpha subunit</note>
    </ligand>
</feature>
<evidence type="ECO:0000256" key="12">
    <source>
        <dbReference type="ARBA" id="ARBA00049255"/>
    </source>
</evidence>
<evidence type="ECO:0000256" key="11">
    <source>
        <dbReference type="ARBA" id="ARBA00023146"/>
    </source>
</evidence>
<dbReference type="GO" id="GO:0004826">
    <property type="term" value="F:phenylalanine-tRNA ligase activity"/>
    <property type="evidence" value="ECO:0007669"/>
    <property type="project" value="UniProtKB-UniRule"/>
</dbReference>
<dbReference type="Pfam" id="PF17759">
    <property type="entry name" value="tRNA_synthFbeta"/>
    <property type="match status" value="1"/>
</dbReference>
<evidence type="ECO:0000259" key="15">
    <source>
        <dbReference type="PROSITE" id="PS51483"/>
    </source>
</evidence>
<organism evidence="16 17">
    <name type="scientific">Candidatus Magnetobacterium bavaricum</name>
    <dbReference type="NCBI Taxonomy" id="29290"/>
    <lineage>
        <taxon>Bacteria</taxon>
        <taxon>Pseudomonadati</taxon>
        <taxon>Nitrospirota</taxon>
        <taxon>Thermodesulfovibrionia</taxon>
        <taxon>Thermodesulfovibrionales</taxon>
        <taxon>Candidatus Magnetobacteriaceae</taxon>
        <taxon>Candidatus Magnetobacterium</taxon>
    </lineage>
</organism>
<feature type="binding site" evidence="13">
    <location>
        <position position="351"/>
    </location>
    <ligand>
        <name>Mg(2+)</name>
        <dbReference type="ChEBI" id="CHEBI:18420"/>
        <note>shared with alpha subunit</note>
    </ligand>
</feature>
<gene>
    <name evidence="13" type="primary">pheT</name>
    <name evidence="16" type="ORF">MBAV_000410</name>
</gene>
<dbReference type="InterPro" id="IPR020825">
    <property type="entry name" value="Phe-tRNA_synthase-like_B3/B4"/>
</dbReference>
<dbReference type="PATRIC" id="fig|29290.4.peg.560"/>
<evidence type="ECO:0000259" key="14">
    <source>
        <dbReference type="PROSITE" id="PS51447"/>
    </source>
</evidence>
<comment type="subcellular location">
    <subcellularLocation>
        <location evidence="1 13">Cytoplasm</location>
    </subcellularLocation>
</comment>
<dbReference type="Pfam" id="PF03147">
    <property type="entry name" value="FDX-ACB"/>
    <property type="match status" value="1"/>
</dbReference>
<dbReference type="InterPro" id="IPR036690">
    <property type="entry name" value="Fdx_antiC-bd_sf"/>
</dbReference>
<dbReference type="SMART" id="SM00873">
    <property type="entry name" value="B3_4"/>
    <property type="match status" value="1"/>
</dbReference>
<dbReference type="Gene3D" id="3.30.930.10">
    <property type="entry name" value="Bira Bifunctional Protein, Domain 2"/>
    <property type="match status" value="1"/>
</dbReference>
<dbReference type="FunFam" id="3.50.40.10:FF:000001">
    <property type="entry name" value="Phenylalanine--tRNA ligase beta subunit"/>
    <property type="match status" value="1"/>
</dbReference>
<evidence type="ECO:0000313" key="16">
    <source>
        <dbReference type="EMBL" id="KJU87402.1"/>
    </source>
</evidence>
<evidence type="ECO:0000313" key="17">
    <source>
        <dbReference type="Proteomes" id="UP000033423"/>
    </source>
</evidence>
<dbReference type="InterPro" id="IPR004532">
    <property type="entry name" value="Phe-tRNA-ligase_IIc_bsu_bact"/>
</dbReference>
<keyword evidence="6 13" id="KW-0479">Metal-binding</keyword>
<dbReference type="FunFam" id="3.30.56.10:FF:000001">
    <property type="entry name" value="Phenylalanine--tRNA ligase beta subunit"/>
    <property type="match status" value="1"/>
</dbReference>
<sequence>MLLSLKWLSDFIDLPYELTNEPVRIANMLTMAGHEVEAVQETEGSVVLDINITPNRADCLSVVGIARELAAITGHPLKEYAPGRISDEFEPDIEVEISAPQLCYRYTGRVISSIHLAESPQWLKERLRISGVRSINNVVDITNYVMLERGQPLHAFDLSTISGRVISVRTPSRDVLFHTLDGIVRNITSTTLVICDKKGPVALAGVMGGLHTEVSESTTSIFLESACFNPNSVRKTSKALNLKSESSYRFERGVDIEGVPTALDRATQLLKELCGGRISRMIDVYPGRHKPREISLTIKKLNKIIGTEIGQNEVEAIFKRLNFDIRREDDRLIVTPPSYRGDIEMDADLIEEVARLYGYENITSKKPDMPIAMNKKNKRLEKIDTLKNTLRHAGFTETINYSFTSADALDILTTPGQSQDRVIVKNPLRADQALLRTAIVPSLIQNFRYSLNHGLKDVHLYEIGTVFFNNGDKLPLERPKLGVLAYYGNVKKLWKEGAELFYQIKGLVDSILTQLFITQQYELIPSQESFLMPGLALDIRPNGSQEPCGYLGLLSTEVINNLDVRTSTPRVAVMEVFLDVLLGAMSETTRYSPLPKYPAIERDISLVVDNDITASSIINLIKAYHNLIESVEVFDYYRGNNLPQDKKSLAFHVRYRAEDRTLIETDIDTLHGSLVNYVIESTCGTLH</sequence>
<protein>
    <recommendedName>
        <fullName evidence="13">Phenylalanine--tRNA ligase beta subunit</fullName>
        <ecNumber evidence="13">6.1.1.20</ecNumber>
    </recommendedName>
    <alternativeName>
        <fullName evidence="13">Phenylalanyl-tRNA synthetase beta subunit</fullName>
        <shortName evidence="13">PheRS</shortName>
    </alternativeName>
</protein>
<dbReference type="NCBIfam" id="TIGR00472">
    <property type="entry name" value="pheT_bact"/>
    <property type="match status" value="1"/>
</dbReference>
<proteinExistence type="inferred from homology"/>
<accession>A0A0F3GZY9</accession>
<dbReference type="Gene3D" id="3.30.70.380">
    <property type="entry name" value="Ferrodoxin-fold anticodon-binding domain"/>
    <property type="match status" value="1"/>
</dbReference>
<keyword evidence="4 13" id="KW-0963">Cytoplasm</keyword>
<dbReference type="InterPro" id="IPR005121">
    <property type="entry name" value="Fdx_antiC-bd"/>
</dbReference>
<comment type="catalytic activity">
    <reaction evidence="12 13">
        <text>tRNA(Phe) + L-phenylalanine + ATP = L-phenylalanyl-tRNA(Phe) + AMP + diphosphate + H(+)</text>
        <dbReference type="Rhea" id="RHEA:19413"/>
        <dbReference type="Rhea" id="RHEA-COMP:9668"/>
        <dbReference type="Rhea" id="RHEA-COMP:9699"/>
        <dbReference type="ChEBI" id="CHEBI:15378"/>
        <dbReference type="ChEBI" id="CHEBI:30616"/>
        <dbReference type="ChEBI" id="CHEBI:33019"/>
        <dbReference type="ChEBI" id="CHEBI:58095"/>
        <dbReference type="ChEBI" id="CHEBI:78442"/>
        <dbReference type="ChEBI" id="CHEBI:78531"/>
        <dbReference type="ChEBI" id="CHEBI:456215"/>
        <dbReference type="EC" id="6.1.1.20"/>
    </reaction>
</comment>
<feature type="domain" description="B5" evidence="15">
    <location>
        <begin position="289"/>
        <end position="364"/>
    </location>
</feature>
<dbReference type="EMBL" id="LACI01000190">
    <property type="protein sequence ID" value="KJU87402.1"/>
    <property type="molecule type" value="Genomic_DNA"/>
</dbReference>
<dbReference type="PROSITE" id="PS51483">
    <property type="entry name" value="B5"/>
    <property type="match status" value="1"/>
</dbReference>
<dbReference type="SMART" id="SM00896">
    <property type="entry name" value="FDX-ACB"/>
    <property type="match status" value="1"/>
</dbReference>
<dbReference type="HAMAP" id="MF_00283">
    <property type="entry name" value="Phe_tRNA_synth_beta1"/>
    <property type="match status" value="1"/>
</dbReference>
<dbReference type="InterPro" id="IPR009061">
    <property type="entry name" value="DNA-bd_dom_put_sf"/>
</dbReference>
<evidence type="ECO:0000256" key="8">
    <source>
        <dbReference type="ARBA" id="ARBA00022840"/>
    </source>
</evidence>
<comment type="similarity">
    <text evidence="2 13">Belongs to the phenylalanyl-tRNA synthetase beta subunit family. Type 1 subfamily.</text>
</comment>
<feature type="domain" description="FDX-ACB" evidence="14">
    <location>
        <begin position="595"/>
        <end position="687"/>
    </location>
</feature>
<dbReference type="GO" id="GO:0003723">
    <property type="term" value="F:RNA binding"/>
    <property type="evidence" value="ECO:0007669"/>
    <property type="project" value="InterPro"/>
</dbReference>
<evidence type="ECO:0000256" key="3">
    <source>
        <dbReference type="ARBA" id="ARBA00011209"/>
    </source>
</evidence>
<keyword evidence="10 13" id="KW-0648">Protein biosynthesis</keyword>
<dbReference type="SUPFAM" id="SSF55681">
    <property type="entry name" value="Class II aaRS and biotin synthetases"/>
    <property type="match status" value="1"/>
</dbReference>
<comment type="caution">
    <text evidence="16">The sequence shown here is derived from an EMBL/GenBank/DDBJ whole genome shotgun (WGS) entry which is preliminary data.</text>
</comment>
<evidence type="ECO:0000256" key="2">
    <source>
        <dbReference type="ARBA" id="ARBA00008653"/>
    </source>
</evidence>
<dbReference type="GO" id="GO:0005524">
    <property type="term" value="F:ATP binding"/>
    <property type="evidence" value="ECO:0007669"/>
    <property type="project" value="UniProtKB-UniRule"/>
</dbReference>
<dbReference type="InterPro" id="IPR005146">
    <property type="entry name" value="B3/B4_tRNA-bd"/>
</dbReference>
<dbReference type="AlphaFoldDB" id="A0A0F3GZY9"/>
<keyword evidence="7 13" id="KW-0547">Nucleotide-binding</keyword>
<dbReference type="PANTHER" id="PTHR10947:SF0">
    <property type="entry name" value="PHENYLALANINE--TRNA LIGASE BETA SUBUNIT"/>
    <property type="match status" value="1"/>
</dbReference>
<evidence type="ECO:0000256" key="5">
    <source>
        <dbReference type="ARBA" id="ARBA00022598"/>
    </source>
</evidence>
<dbReference type="Gene3D" id="3.50.40.10">
    <property type="entry name" value="Phenylalanyl-trna Synthetase, Chain B, domain 3"/>
    <property type="match status" value="1"/>
</dbReference>
<reference evidence="16 17" key="1">
    <citation type="submission" date="2015-02" db="EMBL/GenBank/DDBJ databases">
        <title>Single-cell genomics of uncultivated deep-branching MTB reveals a conserved set of magnetosome genes.</title>
        <authorList>
            <person name="Kolinko S."/>
            <person name="Richter M."/>
            <person name="Glockner F.O."/>
            <person name="Brachmann A."/>
            <person name="Schuler D."/>
        </authorList>
    </citation>
    <scope>NUCLEOTIDE SEQUENCE [LARGE SCALE GENOMIC DNA]</scope>
    <source>
        <strain evidence="16">TM-1</strain>
    </source>
</reference>
<dbReference type="InterPro" id="IPR045060">
    <property type="entry name" value="Phe-tRNA-ligase_IIc_bsu"/>
</dbReference>
<dbReference type="EC" id="6.1.1.20" evidence="13"/>
<comment type="cofactor">
    <cofactor evidence="13">
        <name>Mg(2+)</name>
        <dbReference type="ChEBI" id="CHEBI:18420"/>
    </cofactor>
    <text evidence="13">Binds 2 magnesium ions per tetramer.</text>
</comment>
<dbReference type="FunFam" id="3.30.56.10:FF:000002">
    <property type="entry name" value="Phenylalanine--tRNA ligase beta subunit"/>
    <property type="match status" value="1"/>
</dbReference>
<keyword evidence="9 13" id="KW-0460">Magnesium</keyword>
<keyword evidence="8 13" id="KW-0067">ATP-binding</keyword>
<dbReference type="InterPro" id="IPR041616">
    <property type="entry name" value="PheRS_beta_core"/>
</dbReference>
<dbReference type="Pfam" id="PF03483">
    <property type="entry name" value="B3_4"/>
    <property type="match status" value="1"/>
</dbReference>
<dbReference type="CDD" id="cd00769">
    <property type="entry name" value="PheRS_beta_core"/>
    <property type="match status" value="1"/>
</dbReference>
<dbReference type="SUPFAM" id="SSF56037">
    <property type="entry name" value="PheT/TilS domain"/>
    <property type="match status" value="1"/>
</dbReference>
<evidence type="ECO:0000256" key="13">
    <source>
        <dbReference type="HAMAP-Rule" id="MF_00283"/>
    </source>
</evidence>
<dbReference type="SUPFAM" id="SSF54991">
    <property type="entry name" value="Anticodon-binding domain of PheRS"/>
    <property type="match status" value="1"/>
</dbReference>
<dbReference type="GO" id="GO:0000287">
    <property type="term" value="F:magnesium ion binding"/>
    <property type="evidence" value="ECO:0007669"/>
    <property type="project" value="UniProtKB-UniRule"/>
</dbReference>
<feature type="binding site" evidence="13">
    <location>
        <position position="348"/>
    </location>
    <ligand>
        <name>Mg(2+)</name>
        <dbReference type="ChEBI" id="CHEBI:18420"/>
        <note>shared with alpha subunit</note>
    </ligand>
</feature>
<feature type="binding site" evidence="13">
    <location>
        <position position="342"/>
    </location>
    <ligand>
        <name>Mg(2+)</name>
        <dbReference type="ChEBI" id="CHEBI:18420"/>
        <note>shared with alpha subunit</note>
    </ligand>
</feature>
<dbReference type="Gene3D" id="3.30.56.10">
    <property type="match status" value="2"/>
</dbReference>
<evidence type="ECO:0000256" key="9">
    <source>
        <dbReference type="ARBA" id="ARBA00022842"/>
    </source>
</evidence>
<dbReference type="GO" id="GO:0006432">
    <property type="term" value="P:phenylalanyl-tRNA aminoacylation"/>
    <property type="evidence" value="ECO:0007669"/>
    <property type="project" value="UniProtKB-UniRule"/>
</dbReference>
<keyword evidence="5 13" id="KW-0436">Ligase</keyword>
<evidence type="ECO:0000256" key="6">
    <source>
        <dbReference type="ARBA" id="ARBA00022723"/>
    </source>
</evidence>
<evidence type="ECO:0000256" key="1">
    <source>
        <dbReference type="ARBA" id="ARBA00004496"/>
    </source>
</evidence>
<evidence type="ECO:0000256" key="10">
    <source>
        <dbReference type="ARBA" id="ARBA00022917"/>
    </source>
</evidence>
<dbReference type="Proteomes" id="UP000033423">
    <property type="component" value="Unassembled WGS sequence"/>
</dbReference>
<dbReference type="SMART" id="SM00874">
    <property type="entry name" value="B5"/>
    <property type="match status" value="1"/>
</dbReference>
<evidence type="ECO:0000256" key="7">
    <source>
        <dbReference type="ARBA" id="ARBA00022741"/>
    </source>
</evidence>
<dbReference type="GO" id="GO:0009328">
    <property type="term" value="C:phenylalanine-tRNA ligase complex"/>
    <property type="evidence" value="ECO:0007669"/>
    <property type="project" value="TreeGrafter"/>
</dbReference>
<dbReference type="PROSITE" id="PS51447">
    <property type="entry name" value="FDX_ACB"/>
    <property type="match status" value="1"/>
</dbReference>
<comment type="subunit">
    <text evidence="3 13">Tetramer of two alpha and two beta subunits.</text>
</comment>
<dbReference type="InterPro" id="IPR045864">
    <property type="entry name" value="aa-tRNA-synth_II/BPL/LPL"/>
</dbReference>
<dbReference type="PANTHER" id="PTHR10947">
    <property type="entry name" value="PHENYLALANYL-TRNA SYNTHETASE BETA CHAIN AND LEUCINE-RICH REPEAT-CONTAINING PROTEIN 47"/>
    <property type="match status" value="1"/>
</dbReference>